<dbReference type="PANTHER" id="PTHR30086:SF20">
    <property type="entry name" value="ARGININE EXPORTER PROTEIN ARGO-RELATED"/>
    <property type="match status" value="1"/>
</dbReference>
<sequence>MISKTEVLKCKHTIFLSIQGFVHTAMLFSYLLLKEDPVLNLELPLYTWQDFYLPLILFAFSMSATPGPNNLMLTASGANYGFKRTVPHMLGISVGFFLLLASVALGLGAIFTQWPQAHTGLKILGSVYLLWLAWKIANAPAPDPQGVPVGRPFNFMQAAAFQFANPKAWLMAIAAVTGFTAVGDAYLVSALWVGLICSLVNLPSISIWAGFGVAIGRILKSARHWQCFNWSMGALTASCVLMILA</sequence>
<feature type="transmembrane region" description="Helical" evidence="6">
    <location>
        <begin position="227"/>
        <end position="244"/>
    </location>
</feature>
<keyword evidence="3 6" id="KW-0812">Transmembrane</keyword>
<evidence type="ECO:0000256" key="5">
    <source>
        <dbReference type="ARBA" id="ARBA00023136"/>
    </source>
</evidence>
<proteinExistence type="predicted"/>
<dbReference type="Proteomes" id="UP000242999">
    <property type="component" value="Unassembled WGS sequence"/>
</dbReference>
<organism evidence="7 8">
    <name type="scientific">Allopseudospirillum japonicum</name>
    <dbReference type="NCBI Taxonomy" id="64971"/>
    <lineage>
        <taxon>Bacteria</taxon>
        <taxon>Pseudomonadati</taxon>
        <taxon>Pseudomonadota</taxon>
        <taxon>Gammaproteobacteria</taxon>
        <taxon>Oceanospirillales</taxon>
        <taxon>Oceanospirillaceae</taxon>
        <taxon>Allopseudospirillum</taxon>
    </lineage>
</organism>
<dbReference type="STRING" id="64971.SAMN05421831_10348"/>
<evidence type="ECO:0000256" key="1">
    <source>
        <dbReference type="ARBA" id="ARBA00004651"/>
    </source>
</evidence>
<evidence type="ECO:0000256" key="6">
    <source>
        <dbReference type="SAM" id="Phobius"/>
    </source>
</evidence>
<dbReference type="GO" id="GO:0033228">
    <property type="term" value="P:cysteine export across plasma membrane"/>
    <property type="evidence" value="ECO:0007669"/>
    <property type="project" value="TreeGrafter"/>
</dbReference>
<evidence type="ECO:0000256" key="2">
    <source>
        <dbReference type="ARBA" id="ARBA00022475"/>
    </source>
</evidence>
<feature type="transmembrane region" description="Helical" evidence="6">
    <location>
        <begin position="192"/>
        <end position="215"/>
    </location>
</feature>
<evidence type="ECO:0000256" key="4">
    <source>
        <dbReference type="ARBA" id="ARBA00022989"/>
    </source>
</evidence>
<comment type="subcellular location">
    <subcellularLocation>
        <location evidence="1">Cell membrane</location>
        <topology evidence="1">Multi-pass membrane protein</topology>
    </subcellularLocation>
</comment>
<feature type="transmembrane region" description="Helical" evidence="6">
    <location>
        <begin position="12"/>
        <end position="31"/>
    </location>
</feature>
<keyword evidence="2" id="KW-1003">Cell membrane</keyword>
<gene>
    <name evidence="7" type="ORF">SAMN05421831_10348</name>
</gene>
<dbReference type="AlphaFoldDB" id="A0A1H6R6Y2"/>
<keyword evidence="4 6" id="KW-1133">Transmembrane helix</keyword>
<dbReference type="EMBL" id="FNYH01000003">
    <property type="protein sequence ID" value="SEI50236.1"/>
    <property type="molecule type" value="Genomic_DNA"/>
</dbReference>
<dbReference type="InterPro" id="IPR001123">
    <property type="entry name" value="LeuE-type"/>
</dbReference>
<dbReference type="GO" id="GO:0015171">
    <property type="term" value="F:amino acid transmembrane transporter activity"/>
    <property type="evidence" value="ECO:0007669"/>
    <property type="project" value="TreeGrafter"/>
</dbReference>
<name>A0A1H6R6Y2_9GAMM</name>
<dbReference type="GO" id="GO:0005886">
    <property type="term" value="C:plasma membrane"/>
    <property type="evidence" value="ECO:0007669"/>
    <property type="project" value="UniProtKB-SubCell"/>
</dbReference>
<reference evidence="8" key="1">
    <citation type="submission" date="2016-10" db="EMBL/GenBank/DDBJ databases">
        <authorList>
            <person name="Varghese N."/>
            <person name="Submissions S."/>
        </authorList>
    </citation>
    <scope>NUCLEOTIDE SEQUENCE [LARGE SCALE GENOMIC DNA]</scope>
    <source>
        <strain evidence="8">DSM 7165</strain>
    </source>
</reference>
<evidence type="ECO:0000313" key="7">
    <source>
        <dbReference type="EMBL" id="SEI50236.1"/>
    </source>
</evidence>
<feature type="transmembrane region" description="Helical" evidence="6">
    <location>
        <begin position="89"/>
        <end position="111"/>
    </location>
</feature>
<dbReference type="PANTHER" id="PTHR30086">
    <property type="entry name" value="ARGININE EXPORTER PROTEIN ARGO"/>
    <property type="match status" value="1"/>
</dbReference>
<feature type="transmembrane region" description="Helical" evidence="6">
    <location>
        <begin position="51"/>
        <end position="68"/>
    </location>
</feature>
<keyword evidence="5 6" id="KW-0472">Membrane</keyword>
<protein>
    <submittedName>
        <fullName evidence="7">Threonine/homoserine/homoserine lactone efflux protein</fullName>
    </submittedName>
</protein>
<keyword evidence="8" id="KW-1185">Reference proteome</keyword>
<evidence type="ECO:0000256" key="3">
    <source>
        <dbReference type="ARBA" id="ARBA00022692"/>
    </source>
</evidence>
<dbReference type="Pfam" id="PF01810">
    <property type="entry name" value="LysE"/>
    <property type="match status" value="1"/>
</dbReference>
<accession>A0A1H6R6Y2</accession>
<evidence type="ECO:0000313" key="8">
    <source>
        <dbReference type="Proteomes" id="UP000242999"/>
    </source>
</evidence>